<dbReference type="EMBL" id="CP019327">
    <property type="protein sequence ID" value="APX96756.1"/>
    <property type="molecule type" value="Genomic_DNA"/>
</dbReference>
<dbReference type="GeneID" id="30956092"/>
<feature type="transmembrane region" description="Helical" evidence="1">
    <location>
        <begin position="284"/>
        <end position="302"/>
    </location>
</feature>
<feature type="transmembrane region" description="Helical" evidence="1">
    <location>
        <begin position="255"/>
        <end position="278"/>
    </location>
</feature>
<dbReference type="AlphaFoldDB" id="A0A1N7C627"/>
<dbReference type="InterPro" id="IPR000326">
    <property type="entry name" value="PAP2/HPO"/>
</dbReference>
<dbReference type="Proteomes" id="UP000185687">
    <property type="component" value="Unassembled WGS sequence"/>
</dbReference>
<dbReference type="SMART" id="SM00014">
    <property type="entry name" value="acidPPc"/>
    <property type="match status" value="1"/>
</dbReference>
<keyword evidence="1" id="KW-0472">Membrane</keyword>
<keyword evidence="5" id="KW-1185">Reference proteome</keyword>
<dbReference type="PANTHER" id="PTHR14969:SF13">
    <property type="entry name" value="AT30094P"/>
    <property type="match status" value="1"/>
</dbReference>
<feature type="transmembrane region" description="Helical" evidence="1">
    <location>
        <begin position="141"/>
        <end position="160"/>
    </location>
</feature>
<sequence>MFSGQQHPVLDPEILEAIVEAIPEWLGVLLVPTTYIGSVFVIVPLIILAYWWAPDRFGVWIPAFFAYYGLMASIKSLNSATRPDIDPAVGPELFPAIFSTWYGHATAISSTSFPSGNAMVPAVIIGLMIVDLRISTLARRALVGGFAIAFVGFTRLGLGVHYPIDVVGGIALGLAVLGVVLLCRRHFEDGVTAVFALAIALAFASVWLRSGGTGVPTWEGIQGSNRVLALGGAVGGLLAWQWGERSTWQFTTPRLGTVASFAGVLAVVGVTYAIHLSITHPLVSMLWAGVVFAGVIVIPHVVPTRDDVLVPLGVTSA</sequence>
<dbReference type="SUPFAM" id="SSF48317">
    <property type="entry name" value="Acid phosphatase/Vanadium-dependent haloperoxidase"/>
    <property type="match status" value="1"/>
</dbReference>
<feature type="transmembrane region" description="Helical" evidence="1">
    <location>
        <begin position="190"/>
        <end position="207"/>
    </location>
</feature>
<feature type="domain" description="Phosphatidic acid phosphatase type 2/haloperoxidase" evidence="2">
    <location>
        <begin position="57"/>
        <end position="181"/>
    </location>
</feature>
<keyword evidence="1" id="KW-0812">Transmembrane</keyword>
<accession>A0A1N7C627</accession>
<protein>
    <submittedName>
        <fullName evidence="4">PAP2 superfamily protein</fullName>
    </submittedName>
</protein>
<keyword evidence="1" id="KW-1133">Transmembrane helix</keyword>
<evidence type="ECO:0000313" key="4">
    <source>
        <dbReference type="EMBL" id="SIR59020.1"/>
    </source>
</evidence>
<dbReference type="STRING" id="588898.BB347_09075"/>
<dbReference type="Pfam" id="PF01569">
    <property type="entry name" value="PAP2"/>
    <property type="match status" value="1"/>
</dbReference>
<evidence type="ECO:0000259" key="2">
    <source>
        <dbReference type="SMART" id="SM00014"/>
    </source>
</evidence>
<gene>
    <name evidence="3" type="ORF">BB347_09075</name>
    <name evidence="4" type="ORF">SAMN05421809_1537</name>
</gene>
<evidence type="ECO:0000313" key="3">
    <source>
        <dbReference type="EMBL" id="APX96756.1"/>
    </source>
</evidence>
<dbReference type="InterPro" id="IPR036938">
    <property type="entry name" value="PAP2/HPO_sf"/>
</dbReference>
<evidence type="ECO:0000256" key="1">
    <source>
        <dbReference type="SAM" id="Phobius"/>
    </source>
</evidence>
<proteinExistence type="predicted"/>
<dbReference type="KEGG" id="hda:BB347_09075"/>
<evidence type="ECO:0000313" key="5">
    <source>
        <dbReference type="Proteomes" id="UP000185687"/>
    </source>
</evidence>
<feature type="transmembrane region" description="Helical" evidence="1">
    <location>
        <begin position="57"/>
        <end position="74"/>
    </location>
</feature>
<dbReference type="Proteomes" id="UP000187321">
    <property type="component" value="Chromosome"/>
</dbReference>
<feature type="transmembrane region" description="Helical" evidence="1">
    <location>
        <begin position="118"/>
        <end position="134"/>
    </location>
</feature>
<evidence type="ECO:0000313" key="6">
    <source>
        <dbReference type="Proteomes" id="UP000187321"/>
    </source>
</evidence>
<dbReference type="OrthoDB" id="10182at2157"/>
<organism evidence="4 5">
    <name type="scientific">Natronorubrum daqingense</name>
    <dbReference type="NCBI Taxonomy" id="588898"/>
    <lineage>
        <taxon>Archaea</taxon>
        <taxon>Methanobacteriati</taxon>
        <taxon>Methanobacteriota</taxon>
        <taxon>Stenosarchaea group</taxon>
        <taxon>Halobacteria</taxon>
        <taxon>Halobacteriales</taxon>
        <taxon>Natrialbaceae</taxon>
        <taxon>Natronorubrum</taxon>
    </lineage>
</organism>
<dbReference type="PANTHER" id="PTHR14969">
    <property type="entry name" value="SPHINGOSINE-1-PHOSPHATE PHOSPHOHYDROLASE"/>
    <property type="match status" value="1"/>
</dbReference>
<feature type="transmembrane region" description="Helical" evidence="1">
    <location>
        <begin position="166"/>
        <end position="183"/>
    </location>
</feature>
<reference evidence="4 5" key="2">
    <citation type="submission" date="2017-01" db="EMBL/GenBank/DDBJ databases">
        <authorList>
            <person name="Mah S.A."/>
            <person name="Swanson W.J."/>
            <person name="Moy G.W."/>
            <person name="Vacquier V.D."/>
        </authorList>
    </citation>
    <scope>NUCLEOTIDE SEQUENCE [LARGE SCALE GENOMIC DNA]</scope>
    <source>
        <strain evidence="4 5">CGMCC 1.8909</strain>
    </source>
</reference>
<dbReference type="Gene3D" id="1.20.144.10">
    <property type="entry name" value="Phosphatidic acid phosphatase type 2/haloperoxidase"/>
    <property type="match status" value="1"/>
</dbReference>
<dbReference type="RefSeq" id="WP_076580743.1">
    <property type="nucleotide sequence ID" value="NZ_CP019327.1"/>
</dbReference>
<dbReference type="EMBL" id="FTNP01000002">
    <property type="protein sequence ID" value="SIR59020.1"/>
    <property type="molecule type" value="Genomic_DNA"/>
</dbReference>
<feature type="transmembrane region" description="Helical" evidence="1">
    <location>
        <begin position="25"/>
        <end position="50"/>
    </location>
</feature>
<name>A0A1N7C627_9EURY</name>
<reference evidence="3 6" key="1">
    <citation type="submission" date="2017-01" db="EMBL/GenBank/DDBJ databases">
        <title>Complete genome sequence of Haloterrigena daqingensis type strain (JX313T).</title>
        <authorList>
            <person name="Shuang W."/>
        </authorList>
    </citation>
    <scope>NUCLEOTIDE SEQUENCE [LARGE SCALE GENOMIC DNA]</scope>
    <source>
        <strain evidence="3 6">JX313</strain>
    </source>
</reference>